<feature type="domain" description="HTH marR-type" evidence="4">
    <location>
        <begin position="1"/>
        <end position="134"/>
    </location>
</feature>
<protein>
    <submittedName>
        <fullName evidence="5">MarR family transcriptional regulator</fullName>
    </submittedName>
</protein>
<evidence type="ECO:0000256" key="1">
    <source>
        <dbReference type="ARBA" id="ARBA00023015"/>
    </source>
</evidence>
<name>A0A2A2ZNB1_MYCAV</name>
<dbReference type="Gene3D" id="1.10.10.10">
    <property type="entry name" value="Winged helix-like DNA-binding domain superfamily/Winged helix DNA-binding domain"/>
    <property type="match status" value="1"/>
</dbReference>
<dbReference type="AlphaFoldDB" id="A0A2A2ZNB1"/>
<dbReference type="EMBL" id="NSFD01000005">
    <property type="protein sequence ID" value="PBA27939.1"/>
    <property type="molecule type" value="Genomic_DNA"/>
</dbReference>
<dbReference type="Pfam" id="PF12802">
    <property type="entry name" value="MarR_2"/>
    <property type="match status" value="1"/>
</dbReference>
<proteinExistence type="predicted"/>
<dbReference type="Proteomes" id="UP000217768">
    <property type="component" value="Unassembled WGS sequence"/>
</dbReference>
<gene>
    <name evidence="5" type="ORF">CKJ66_04900</name>
</gene>
<dbReference type="PRINTS" id="PR00598">
    <property type="entry name" value="HTHMARR"/>
</dbReference>
<dbReference type="InterPro" id="IPR036390">
    <property type="entry name" value="WH_DNA-bd_sf"/>
</dbReference>
<dbReference type="InterPro" id="IPR000835">
    <property type="entry name" value="HTH_MarR-typ"/>
</dbReference>
<sequence>MSEDPGFLLARAGGQAIRQLNRTLEHFGVRSRHYTALVAVKEREGVSQRELSEILDIDPSAVVAVIDDLERAGYVSRTPNPDDRRTRMVVLTAAGRAALAKMTHLSAAVDEHILSALEPGERELFVDMLCRVARLKP</sequence>
<dbReference type="GO" id="GO:0003677">
    <property type="term" value="F:DNA binding"/>
    <property type="evidence" value="ECO:0007669"/>
    <property type="project" value="UniProtKB-KW"/>
</dbReference>
<dbReference type="InterPro" id="IPR036388">
    <property type="entry name" value="WH-like_DNA-bd_sf"/>
</dbReference>
<evidence type="ECO:0000313" key="6">
    <source>
        <dbReference type="Proteomes" id="UP000217768"/>
    </source>
</evidence>
<evidence type="ECO:0000256" key="2">
    <source>
        <dbReference type="ARBA" id="ARBA00023125"/>
    </source>
</evidence>
<dbReference type="GO" id="GO:0006950">
    <property type="term" value="P:response to stress"/>
    <property type="evidence" value="ECO:0007669"/>
    <property type="project" value="TreeGrafter"/>
</dbReference>
<keyword evidence="3" id="KW-0804">Transcription</keyword>
<dbReference type="SMART" id="SM00347">
    <property type="entry name" value="HTH_MARR"/>
    <property type="match status" value="1"/>
</dbReference>
<comment type="caution">
    <text evidence="5">The sequence shown here is derived from an EMBL/GenBank/DDBJ whole genome shotgun (WGS) entry which is preliminary data.</text>
</comment>
<keyword evidence="2" id="KW-0238">DNA-binding</keyword>
<dbReference type="RefSeq" id="WP_079630350.1">
    <property type="nucleotide sequence ID" value="NZ_NSFD01000005.1"/>
</dbReference>
<dbReference type="PANTHER" id="PTHR33164">
    <property type="entry name" value="TRANSCRIPTIONAL REGULATOR, MARR FAMILY"/>
    <property type="match status" value="1"/>
</dbReference>
<evidence type="ECO:0000256" key="3">
    <source>
        <dbReference type="ARBA" id="ARBA00023163"/>
    </source>
</evidence>
<organism evidence="5 6">
    <name type="scientific">Mycobacterium avium</name>
    <dbReference type="NCBI Taxonomy" id="1764"/>
    <lineage>
        <taxon>Bacteria</taxon>
        <taxon>Bacillati</taxon>
        <taxon>Actinomycetota</taxon>
        <taxon>Actinomycetes</taxon>
        <taxon>Mycobacteriales</taxon>
        <taxon>Mycobacteriaceae</taxon>
        <taxon>Mycobacterium</taxon>
        <taxon>Mycobacterium avium complex (MAC)</taxon>
    </lineage>
</organism>
<dbReference type="GO" id="GO:0003700">
    <property type="term" value="F:DNA-binding transcription factor activity"/>
    <property type="evidence" value="ECO:0007669"/>
    <property type="project" value="InterPro"/>
</dbReference>
<dbReference type="SUPFAM" id="SSF46785">
    <property type="entry name" value="Winged helix' DNA-binding domain"/>
    <property type="match status" value="1"/>
</dbReference>
<evidence type="ECO:0000313" key="5">
    <source>
        <dbReference type="EMBL" id="PBA27939.1"/>
    </source>
</evidence>
<accession>A0A2A2ZNB1</accession>
<dbReference type="PANTHER" id="PTHR33164:SF64">
    <property type="entry name" value="TRANSCRIPTIONAL REGULATOR SLYA"/>
    <property type="match status" value="1"/>
</dbReference>
<dbReference type="InterPro" id="IPR039422">
    <property type="entry name" value="MarR/SlyA-like"/>
</dbReference>
<dbReference type="PROSITE" id="PS50995">
    <property type="entry name" value="HTH_MARR_2"/>
    <property type="match status" value="1"/>
</dbReference>
<evidence type="ECO:0000259" key="4">
    <source>
        <dbReference type="PROSITE" id="PS50995"/>
    </source>
</evidence>
<keyword evidence="1" id="KW-0805">Transcription regulation</keyword>
<reference evidence="5 6" key="1">
    <citation type="submission" date="2017-08" db="EMBL/GenBank/DDBJ databases">
        <title>Phylogenetic analysis of Mycobacterium avium complex whole genomes.</title>
        <authorList>
            <person name="Caverly L.J."/>
            <person name="Spilker T."/>
            <person name="Lipuma J."/>
        </authorList>
    </citation>
    <scope>NUCLEOTIDE SEQUENCE [LARGE SCALE GENOMIC DNA]</scope>
    <source>
        <strain evidence="5 6">FLAC0165</strain>
    </source>
</reference>